<proteinExistence type="predicted"/>
<gene>
    <name evidence="1" type="primary">177</name>
    <name evidence="1" type="ORF">SEA_QUI_177</name>
</gene>
<dbReference type="EMBL" id="MN183282">
    <property type="protein sequence ID" value="QED11665.1"/>
    <property type="molecule type" value="Genomic_DNA"/>
</dbReference>
<name>A0A5B8WKQ7_9CAUD</name>
<dbReference type="RefSeq" id="YP_010660543.1">
    <property type="nucleotide sequence ID" value="NC_070877.1"/>
</dbReference>
<protein>
    <submittedName>
        <fullName evidence="1">Uncharacterized protein</fullName>
    </submittedName>
</protein>
<organism evidence="1 2">
    <name type="scientific">Arthrobacter phage Qui</name>
    <dbReference type="NCBI Taxonomy" id="2603260"/>
    <lineage>
        <taxon>Viruses</taxon>
        <taxon>Duplodnaviria</taxon>
        <taxon>Heunggongvirae</taxon>
        <taxon>Uroviricota</taxon>
        <taxon>Caudoviricetes</taxon>
        <taxon>Quivirus</taxon>
        <taxon>Quivirus qui</taxon>
    </lineage>
</organism>
<dbReference type="KEGG" id="vg:77936537"/>
<reference evidence="1 2" key="1">
    <citation type="submission" date="2019-07" db="EMBL/GenBank/DDBJ databases">
        <authorList>
            <person name="Abdullah A."/>
            <person name="Lima G.C."/>
            <person name="Cuneo C.K."/>
            <person name="Ennest D.C."/>
            <person name="Fritz K.J."/>
            <person name="Johnson B.T."/>
            <person name="Larson S.M."/>
            <person name="Lemunyete M.N."/>
            <person name="Murray M.B."/>
            <person name="Osmond D.E."/>
            <person name="Patras K.A."/>
            <person name="Ransibrahmanakul S."/>
            <person name="Simpson K.A."/>
            <person name="Thull B.S."/>
            <person name="Wetzel S."/>
            <person name="Bonilla J.A."/>
            <person name="Klyczek K."/>
            <person name="Garlena R.A."/>
            <person name="Russell D.A."/>
            <person name="Pope W.H."/>
            <person name="Jacobs-Sera D."/>
            <person name="Hatfull G.F."/>
        </authorList>
    </citation>
    <scope>NUCLEOTIDE SEQUENCE [LARGE SCALE GENOMIC DNA]</scope>
</reference>
<sequence>MTEQSELPEEFTEKRQDLAEFLLTMATGYSWKQADGVDNFHFNYKADADEILKKNPHLLGLDTREQMGLWDEPYMATVLDYAAKDVEMVQRFYEERFGPVNAEAPAKPVNWFVRLWRRIFKKRK</sequence>
<dbReference type="Proteomes" id="UP000321915">
    <property type="component" value="Segment"/>
</dbReference>
<evidence type="ECO:0000313" key="1">
    <source>
        <dbReference type="EMBL" id="QED11665.1"/>
    </source>
</evidence>
<evidence type="ECO:0000313" key="2">
    <source>
        <dbReference type="Proteomes" id="UP000321915"/>
    </source>
</evidence>
<keyword evidence="2" id="KW-1185">Reference proteome</keyword>
<accession>A0A5B8WKQ7</accession>
<dbReference type="GeneID" id="77936537"/>